<name>A0A2V1P306_9RHOB</name>
<comment type="caution">
    <text evidence="1">The sequence shown here is derived from an EMBL/GenBank/DDBJ whole genome shotgun (WGS) entry which is preliminary data.</text>
</comment>
<gene>
    <name evidence="1" type="ORF">DFK10_13225</name>
</gene>
<protein>
    <submittedName>
        <fullName evidence="1">Uncharacterized protein</fullName>
    </submittedName>
</protein>
<dbReference type="Proteomes" id="UP000245293">
    <property type="component" value="Unassembled WGS sequence"/>
</dbReference>
<accession>A0A2V1P306</accession>
<evidence type="ECO:0000313" key="2">
    <source>
        <dbReference type="Proteomes" id="UP000245293"/>
    </source>
</evidence>
<organism evidence="1 2">
    <name type="scientific">Salibaculum griseiflavum</name>
    <dbReference type="NCBI Taxonomy" id="1914409"/>
    <lineage>
        <taxon>Bacteria</taxon>
        <taxon>Pseudomonadati</taxon>
        <taxon>Pseudomonadota</taxon>
        <taxon>Alphaproteobacteria</taxon>
        <taxon>Rhodobacterales</taxon>
        <taxon>Roseobacteraceae</taxon>
        <taxon>Salibaculum</taxon>
    </lineage>
</organism>
<dbReference type="RefSeq" id="WP_109389514.1">
    <property type="nucleotide sequence ID" value="NZ_QETF01000017.1"/>
</dbReference>
<proteinExistence type="predicted"/>
<dbReference type="OrthoDB" id="7868516at2"/>
<evidence type="ECO:0000313" key="1">
    <source>
        <dbReference type="EMBL" id="PWG16148.1"/>
    </source>
</evidence>
<dbReference type="EMBL" id="QETF01000017">
    <property type="protein sequence ID" value="PWG16148.1"/>
    <property type="molecule type" value="Genomic_DNA"/>
</dbReference>
<sequence length="115" mass="12238">MRSAIQTGPTILIGYAYHLRLEATVGSFPEGARLTGHVRATAAAEEILASLTSEAGELLRVSDYALDLHIPAAATARMRPGSVVLDVVRRDVEPDLHLGFALEIPVILPVTRGLA</sequence>
<dbReference type="AlphaFoldDB" id="A0A2V1P306"/>
<keyword evidence="2" id="KW-1185">Reference proteome</keyword>
<reference evidence="2" key="1">
    <citation type="submission" date="2018-05" db="EMBL/GenBank/DDBJ databases">
        <authorList>
            <person name="Du Z."/>
            <person name="Wang X."/>
        </authorList>
    </citation>
    <scope>NUCLEOTIDE SEQUENCE [LARGE SCALE GENOMIC DNA]</scope>
    <source>
        <strain evidence="2">WDS4C29</strain>
    </source>
</reference>